<evidence type="ECO:0000313" key="2">
    <source>
        <dbReference type="EMBL" id="MWT85116.1"/>
    </source>
</evidence>
<evidence type="ECO:0000313" key="6">
    <source>
        <dbReference type="Proteomes" id="UP000447081"/>
    </source>
</evidence>
<dbReference type="EMBL" id="WTRN01000080">
    <property type="protein sequence ID" value="MWT85116.1"/>
    <property type="molecule type" value="Genomic_DNA"/>
</dbReference>
<evidence type="ECO:0000313" key="3">
    <source>
        <dbReference type="EMBL" id="MXJ08192.1"/>
    </source>
</evidence>
<dbReference type="EMBL" id="RDDM01000174">
    <property type="protein sequence ID" value="RLY55782.1"/>
    <property type="molecule type" value="Genomic_DNA"/>
</dbReference>
<evidence type="ECO:0000313" key="1">
    <source>
        <dbReference type="EMBL" id="MWT22309.1"/>
    </source>
</evidence>
<dbReference type="Proteomes" id="UP000480485">
    <property type="component" value="Unassembled WGS sequence"/>
</dbReference>
<reference evidence="7 8" key="3">
    <citation type="submission" date="2019-12" db="EMBL/GenBank/DDBJ databases">
        <title>Enteriobacteria Tanzani isolates_8377-8380.</title>
        <authorList>
            <person name="Subbiah M."/>
            <person name="Call D."/>
        </authorList>
    </citation>
    <scope>NUCLEOTIDE SEQUENCE [LARGE SCALE GENOMIC DNA]</scope>
    <source>
        <strain evidence="2 8">8378wC7</strain>
        <strain evidence="1 7">8378wH8</strain>
    </source>
</reference>
<feature type="non-terminal residue" evidence="4">
    <location>
        <position position="1"/>
    </location>
</feature>
<protein>
    <submittedName>
        <fullName evidence="4">Transcriptional regulator</fullName>
    </submittedName>
</protein>
<dbReference type="EMBL" id="WTRC01000249">
    <property type="protein sequence ID" value="MWT22309.1"/>
    <property type="molecule type" value="Genomic_DNA"/>
</dbReference>
<sequence length="31" mass="3698">QAELGKIAAFRQWILAKAAAEQEKFRFRYEQ</sequence>
<organism evidence="4 5">
    <name type="scientific">Escherichia coli</name>
    <dbReference type="NCBI Taxonomy" id="562"/>
    <lineage>
        <taxon>Bacteria</taxon>
        <taxon>Pseudomonadati</taxon>
        <taxon>Pseudomonadota</taxon>
        <taxon>Gammaproteobacteria</taxon>
        <taxon>Enterobacterales</taxon>
        <taxon>Enterobacteriaceae</taxon>
        <taxon>Escherichia</taxon>
    </lineage>
</organism>
<dbReference type="Proteomes" id="UP000447081">
    <property type="component" value="Unassembled WGS sequence"/>
</dbReference>
<dbReference type="AlphaFoldDB" id="A0A3L9I5V5"/>
<reference evidence="4 5" key="1">
    <citation type="submission" date="2018-10" db="EMBL/GenBank/DDBJ databases">
        <title>Comparison of Escherichia coli isolates recovered from retail chicken and from chicken fecal samples by antimicrobial susceptibility test and whole genome sequencing.</title>
        <authorList>
            <person name="Tang B."/>
            <person name="Ma Y."/>
            <person name="He X."/>
            <person name="Cao L."/>
            <person name="Xia X."/>
            <person name="Yang H."/>
        </authorList>
    </citation>
    <scope>NUCLEOTIDE SEQUENCE [LARGE SCALE GENOMIC DNA]</scope>
    <source>
        <strain evidence="4 5">CMJH98b</strain>
    </source>
</reference>
<evidence type="ECO:0000313" key="8">
    <source>
        <dbReference type="Proteomes" id="UP000480485"/>
    </source>
</evidence>
<accession>A0A3L9I5V5</accession>
<evidence type="ECO:0000313" key="7">
    <source>
        <dbReference type="Proteomes" id="UP000462410"/>
    </source>
</evidence>
<evidence type="ECO:0000313" key="4">
    <source>
        <dbReference type="EMBL" id="RLY55782.1"/>
    </source>
</evidence>
<evidence type="ECO:0000313" key="5">
    <source>
        <dbReference type="Proteomes" id="UP000281340"/>
    </source>
</evidence>
<gene>
    <name evidence="4" type="ORF">EAI46_19005</name>
    <name evidence="2" type="ORF">GP954_08030</name>
    <name evidence="1" type="ORF">GP965_15530</name>
    <name evidence="3" type="ORF">GRW24_06845</name>
</gene>
<dbReference type="Proteomes" id="UP000281340">
    <property type="component" value="Unassembled WGS sequence"/>
</dbReference>
<dbReference type="EMBL" id="WUIG01000066">
    <property type="protein sequence ID" value="MXJ08192.1"/>
    <property type="molecule type" value="Genomic_DNA"/>
</dbReference>
<reference evidence="3 6" key="2">
    <citation type="submission" date="2019-12" db="EMBL/GenBank/DDBJ databases">
        <title>Enteriobacteria Tanzani isolates_10434.</title>
        <authorList>
            <person name="Subbiah M."/>
            <person name="Call D."/>
        </authorList>
    </citation>
    <scope>NUCLEOTIDE SEQUENCE [LARGE SCALE GENOMIC DNA]</scope>
    <source>
        <strain evidence="3 6">10434wG3</strain>
    </source>
</reference>
<name>A0A3L9I5V5_ECOLX</name>
<comment type="caution">
    <text evidence="4">The sequence shown here is derived from an EMBL/GenBank/DDBJ whole genome shotgun (WGS) entry which is preliminary data.</text>
</comment>
<proteinExistence type="predicted"/>
<dbReference type="Proteomes" id="UP000462410">
    <property type="component" value="Unassembled WGS sequence"/>
</dbReference>